<accession>A0A9P6UY41</accession>
<protein>
    <submittedName>
        <fullName evidence="1">Uncharacterized protein</fullName>
    </submittedName>
</protein>
<name>A0A9P6UY41_9FUNG</name>
<dbReference type="OrthoDB" id="2371100at2759"/>
<reference evidence="1" key="1">
    <citation type="journal article" date="2020" name="Fungal Divers.">
        <title>Resolving the Mortierellaceae phylogeny through synthesis of multi-gene phylogenetics and phylogenomics.</title>
        <authorList>
            <person name="Vandepol N."/>
            <person name="Liber J."/>
            <person name="Desiro A."/>
            <person name="Na H."/>
            <person name="Kennedy M."/>
            <person name="Barry K."/>
            <person name="Grigoriev I.V."/>
            <person name="Miller A.N."/>
            <person name="O'Donnell K."/>
            <person name="Stajich J.E."/>
            <person name="Bonito G."/>
        </authorList>
    </citation>
    <scope>NUCLEOTIDE SEQUENCE</scope>
    <source>
        <strain evidence="1">REB-010B</strain>
    </source>
</reference>
<keyword evidence="2" id="KW-1185">Reference proteome</keyword>
<evidence type="ECO:0000313" key="1">
    <source>
        <dbReference type="EMBL" id="KAG0324875.1"/>
    </source>
</evidence>
<dbReference type="SUPFAM" id="SSF52047">
    <property type="entry name" value="RNI-like"/>
    <property type="match status" value="1"/>
</dbReference>
<dbReference type="InterPro" id="IPR032675">
    <property type="entry name" value="LRR_dom_sf"/>
</dbReference>
<dbReference type="EMBL" id="JAAAIP010000133">
    <property type="protein sequence ID" value="KAG0324875.1"/>
    <property type="molecule type" value="Genomic_DNA"/>
</dbReference>
<proteinExistence type="predicted"/>
<comment type="caution">
    <text evidence="1">The sequence shown here is derived from an EMBL/GenBank/DDBJ whole genome shotgun (WGS) entry which is preliminary data.</text>
</comment>
<gene>
    <name evidence="1" type="ORF">BGZ99_001341</name>
</gene>
<dbReference type="Gene3D" id="3.80.10.10">
    <property type="entry name" value="Ribonuclease Inhibitor"/>
    <property type="match status" value="2"/>
</dbReference>
<dbReference type="Proteomes" id="UP000738325">
    <property type="component" value="Unassembled WGS sequence"/>
</dbReference>
<dbReference type="AlphaFoldDB" id="A0A9P6UY41"/>
<evidence type="ECO:0000313" key="2">
    <source>
        <dbReference type="Proteomes" id="UP000738325"/>
    </source>
</evidence>
<sequence length="1045" mass="119265">MPGPALPIQRVRDESNRIHAVPTQLDRETDQHFVLMHDIQKCLPKAQYVLNGERWVPFMTDMNNEQFHPLRIAYYPESVLDAGLPNTADVFAPIDAFMSNASMMSEACVWGHKSHQHLDPDIGAIMSGQDTAAAKVIASMEEGFAKISVETKQNRTLLEQLRQGLAETLLRMDAMHASIRAVLTQTYELHEYPIPRLFIVLPKPISVVDRLQTPFSKHFRLYFLCECSNDTASRGDDKTQHVHLAKHEGYDIERPSEFFEKYGAYVLTMLHMIKFGITVAGFVVPSLASLRLQDGVEAIQDQFKSYNGDLGTVLDSMIAFIQKSGDIEFEAASFQSERRGSEVLEGADLRQLESYLKAHDDGRVLGNLYRIVTQEGHVKWVCLDHYRKNYREADILELRRIVKSNNGVFIEEKGRIEITLASQKLAKQFYDALVRAPRTHELEITLHWHVTTHELEILCDAVSKANIIHLNINGQHYGSSKRDIHNKYRRFEPIMGLMSNARIQSLSLTDFTKFYKRVGDSAMLKALGLRKLSLTRGFSPKDEDSKEIFVGLLQNCPSLRELEFRAKNQCTLLELTLDNISHLPKLETVTLQCSHSSASIRFLQSKIENAKVTVVNLSGLSPSEWDFLERGILTELSLEQTPALSEDSLLATILHANSRLAEIQIGCHASRTVHIIDQVLIQREKILHSGRQCGLRTVLLRPDNSGYNCEQDAVNAQVRFQSGVAPEISFDVKMHEIKPRNERSPLSELFYRYGRSIKLLETNSTFNDNLALQLYTSTCYGEPVLTTLTLNTISLTSVGLEHMGEVIGRSRHLECLHFFVNRLGIDNDQERMQRALSQHWEPHNELASKYNRPDRPLSELLSAFPVRRDLPQLHTLRLLCSDARSVPTEWADWIKQMVSGPFMWGSLRSPFESFPLHVFRESPSQSTLRTWQLLKCLKLKRFNFEPKDWCTILKSIDYSKLETLSFKGSNFSIEQLKVFVDCIRNTEASRIPLLHINLGSTHLWHCHDVLEIQIQYTRLREKAPSAVIDGLWQIPKPNDTPSSSF</sequence>
<organism evidence="1 2">
    <name type="scientific">Dissophora globulifera</name>
    <dbReference type="NCBI Taxonomy" id="979702"/>
    <lineage>
        <taxon>Eukaryota</taxon>
        <taxon>Fungi</taxon>
        <taxon>Fungi incertae sedis</taxon>
        <taxon>Mucoromycota</taxon>
        <taxon>Mortierellomycotina</taxon>
        <taxon>Mortierellomycetes</taxon>
        <taxon>Mortierellales</taxon>
        <taxon>Mortierellaceae</taxon>
        <taxon>Dissophora</taxon>
    </lineage>
</organism>